<dbReference type="GO" id="GO:0046513">
    <property type="term" value="P:ceramide biosynthetic process"/>
    <property type="evidence" value="ECO:0007669"/>
    <property type="project" value="TreeGrafter"/>
</dbReference>
<protein>
    <recommendedName>
        <fullName evidence="4">F-box domain-containing protein</fullName>
    </recommendedName>
</protein>
<dbReference type="GO" id="GO:0016020">
    <property type="term" value="C:membrane"/>
    <property type="evidence" value="ECO:0007669"/>
    <property type="project" value="TreeGrafter"/>
</dbReference>
<dbReference type="PROSITE" id="PS51257">
    <property type="entry name" value="PROKAR_LIPOPROTEIN"/>
    <property type="match status" value="1"/>
</dbReference>
<keyword evidence="3" id="KW-1185">Reference proteome</keyword>
<evidence type="ECO:0000313" key="3">
    <source>
        <dbReference type="Proteomes" id="UP000075714"/>
    </source>
</evidence>
<feature type="signal peptide" evidence="1">
    <location>
        <begin position="1"/>
        <end position="16"/>
    </location>
</feature>
<proteinExistence type="predicted"/>
<feature type="chain" id="PRO_5007562164" description="F-box domain-containing protein" evidence="1">
    <location>
        <begin position="17"/>
        <end position="613"/>
    </location>
</feature>
<dbReference type="GO" id="GO:0004620">
    <property type="term" value="F:phospholipase activity"/>
    <property type="evidence" value="ECO:0007669"/>
    <property type="project" value="TreeGrafter"/>
</dbReference>
<dbReference type="PANTHER" id="PTHR12393:SF6">
    <property type="entry name" value="SPHINGOMYELIN PHOSPHODIESTERASE 2"/>
    <property type="match status" value="1"/>
</dbReference>
<evidence type="ECO:0000256" key="1">
    <source>
        <dbReference type="SAM" id="SignalP"/>
    </source>
</evidence>
<dbReference type="AlphaFoldDB" id="A0A150GQB7"/>
<sequence length="613" mass="64782">MTRLHIPLAWTGLTSCHHAAATAAATCLPSSHFESLCTGALAAAAGSPTPDWKAKVKWLEAQGCKPNSRAVDAAAAVSSASTDTAGASGAADNGADARLRWLIKRGYPLFESSVAAAAAAGSMEALQLLLQNMDVPPPPARSTVATTAAAMGGHLAALQGLHLAGWPMRPRQVGFIAAANGRLDMLSWLVDTVGADEAALDSFLFTAAVGSPTGSLELLAWLRQCGCDWSAEAWTAAAGAGWAEALEWLAAQGCPMPENGEPYIAAVCTNGDLATASCLRRLGVPWGPAGTVARAAIFGGSGPLLSALPLLRWLLLEAGCPVGPKTAEWRRWLEQWVQAGRPGAAEAERLLEEAAPAQMQARVFPAAQVRPMHARAPLEAQAQTEEGQVEEEQVGARIEEEQVWEQVVGRARAWAGMEAQARAPVRVNVWAQMEEQEQVWAQMQKMVQAQAQPKPSPNPAFQLHTVYSVSGVSGLARVFPQLPPEAIARVVCKLDRNEVAATIRLVNKATATQFSGSDNTTIRMSQPVPHHAFLAHWGPAGAMRAMTLKQRRQLLCLTAASGMVPNLEVAVQAAGCLPKVEVFEAAASAAQLASCKWLLEHGCTTHGLSFQDH</sequence>
<dbReference type="Gene3D" id="1.25.40.20">
    <property type="entry name" value="Ankyrin repeat-containing domain"/>
    <property type="match status" value="1"/>
</dbReference>
<evidence type="ECO:0008006" key="4">
    <source>
        <dbReference type="Google" id="ProtNLM"/>
    </source>
</evidence>
<dbReference type="GO" id="GO:0030149">
    <property type="term" value="P:sphingolipid catabolic process"/>
    <property type="evidence" value="ECO:0007669"/>
    <property type="project" value="TreeGrafter"/>
</dbReference>
<comment type="caution">
    <text evidence="2">The sequence shown here is derived from an EMBL/GenBank/DDBJ whole genome shotgun (WGS) entry which is preliminary data.</text>
</comment>
<dbReference type="PANTHER" id="PTHR12393">
    <property type="entry name" value="SPHINGOMYELIN PHOSPHODIESTERASE RELATED"/>
    <property type="match status" value="1"/>
</dbReference>
<gene>
    <name evidence="2" type="ORF">GPECTOR_11g63</name>
</gene>
<keyword evidence="1" id="KW-0732">Signal</keyword>
<name>A0A150GQB7_GONPE</name>
<organism evidence="2 3">
    <name type="scientific">Gonium pectorale</name>
    <name type="common">Green alga</name>
    <dbReference type="NCBI Taxonomy" id="33097"/>
    <lineage>
        <taxon>Eukaryota</taxon>
        <taxon>Viridiplantae</taxon>
        <taxon>Chlorophyta</taxon>
        <taxon>core chlorophytes</taxon>
        <taxon>Chlorophyceae</taxon>
        <taxon>CS clade</taxon>
        <taxon>Chlamydomonadales</taxon>
        <taxon>Volvocaceae</taxon>
        <taxon>Gonium</taxon>
    </lineage>
</organism>
<dbReference type="GO" id="GO:0071944">
    <property type="term" value="C:cell periphery"/>
    <property type="evidence" value="ECO:0007669"/>
    <property type="project" value="TreeGrafter"/>
</dbReference>
<reference evidence="3" key="1">
    <citation type="journal article" date="2016" name="Nat. Commun.">
        <title>The Gonium pectorale genome demonstrates co-option of cell cycle regulation during the evolution of multicellularity.</title>
        <authorList>
            <person name="Hanschen E.R."/>
            <person name="Marriage T.N."/>
            <person name="Ferris P.J."/>
            <person name="Hamaji T."/>
            <person name="Toyoda A."/>
            <person name="Fujiyama A."/>
            <person name="Neme R."/>
            <person name="Noguchi H."/>
            <person name="Minakuchi Y."/>
            <person name="Suzuki M."/>
            <person name="Kawai-Toyooka H."/>
            <person name="Smith D.R."/>
            <person name="Sparks H."/>
            <person name="Anderson J."/>
            <person name="Bakaric R."/>
            <person name="Luria V."/>
            <person name="Karger A."/>
            <person name="Kirschner M.W."/>
            <person name="Durand P.M."/>
            <person name="Michod R.E."/>
            <person name="Nozaki H."/>
            <person name="Olson B.J."/>
        </authorList>
    </citation>
    <scope>NUCLEOTIDE SEQUENCE [LARGE SCALE GENOMIC DNA]</scope>
    <source>
        <strain evidence="3">NIES-2863</strain>
    </source>
</reference>
<accession>A0A150GQB7</accession>
<dbReference type="SUPFAM" id="SSF48403">
    <property type="entry name" value="Ankyrin repeat"/>
    <property type="match status" value="1"/>
</dbReference>
<dbReference type="GO" id="GO:0005783">
    <property type="term" value="C:endoplasmic reticulum"/>
    <property type="evidence" value="ECO:0007669"/>
    <property type="project" value="TreeGrafter"/>
</dbReference>
<dbReference type="EMBL" id="LSYV01000012">
    <property type="protein sequence ID" value="KXZ51938.1"/>
    <property type="molecule type" value="Genomic_DNA"/>
</dbReference>
<evidence type="ECO:0000313" key="2">
    <source>
        <dbReference type="EMBL" id="KXZ51938.1"/>
    </source>
</evidence>
<dbReference type="Proteomes" id="UP000075714">
    <property type="component" value="Unassembled WGS sequence"/>
</dbReference>
<dbReference type="InterPro" id="IPR036770">
    <property type="entry name" value="Ankyrin_rpt-contain_sf"/>
</dbReference>